<dbReference type="Proteomes" id="UP000004191">
    <property type="component" value="Unassembled WGS sequence"/>
</dbReference>
<dbReference type="GO" id="GO:0004850">
    <property type="term" value="F:uridine phosphorylase activity"/>
    <property type="evidence" value="ECO:0007669"/>
    <property type="project" value="UniProtKB-EC"/>
</dbReference>
<feature type="binding site" description="in other chain" evidence="4">
    <location>
        <position position="27"/>
    </location>
    <ligand>
        <name>phosphate</name>
        <dbReference type="ChEBI" id="CHEBI:43474"/>
        <note>ligand shared between dimeric partners</note>
    </ligand>
</feature>
<evidence type="ECO:0000259" key="5">
    <source>
        <dbReference type="Pfam" id="PF01048"/>
    </source>
</evidence>
<comment type="similarity">
    <text evidence="4">Belongs to the PNP/UDP phosphorylase family.</text>
</comment>
<dbReference type="PATRIC" id="fig|883114.3.peg.1063"/>
<feature type="binding site" evidence="4">
    <location>
        <position position="6"/>
    </location>
    <ligand>
        <name>a purine D-ribonucleoside</name>
        <dbReference type="ChEBI" id="CHEBI:142355"/>
        <note>ligand shared between dimeric partners</note>
    </ligand>
</feature>
<feature type="domain" description="Nucleoside phosphorylase" evidence="5">
    <location>
        <begin position="19"/>
        <end position="232"/>
    </location>
</feature>
<feature type="binding site" description="in other chain" evidence="4">
    <location>
        <begin position="207"/>
        <end position="208"/>
    </location>
    <ligand>
        <name>a purine D-ribonucleoside</name>
        <dbReference type="ChEBI" id="CHEBI:142355"/>
        <note>ligand shared between dimeric partners</note>
    </ligand>
</feature>
<dbReference type="OrthoDB" id="9782889at2"/>
<dbReference type="EMBL" id="AGEI01000021">
    <property type="protein sequence ID" value="EHR34136.1"/>
    <property type="molecule type" value="Genomic_DNA"/>
</dbReference>
<dbReference type="GO" id="GO:0005829">
    <property type="term" value="C:cytosol"/>
    <property type="evidence" value="ECO:0007669"/>
    <property type="project" value="TreeGrafter"/>
</dbReference>
<dbReference type="NCBIfam" id="NF004489">
    <property type="entry name" value="PRK05819.1"/>
    <property type="match status" value="1"/>
</dbReference>
<comment type="function">
    <text evidence="4">Catalyzes the reversible phosphorolytic breakdown of the N-glycosidic bond in the beta-(deoxy)ribonucleoside molecules, with the formation of the corresponding free purine bases and pentose-1-phosphate.</text>
</comment>
<feature type="binding site" description="in other chain" evidence="4">
    <location>
        <begin position="183"/>
        <end position="185"/>
    </location>
    <ligand>
        <name>a purine D-ribonucleoside</name>
        <dbReference type="ChEBI" id="CHEBI:142355"/>
        <note>ligand shared between dimeric partners</note>
    </ligand>
</feature>
<dbReference type="InterPro" id="IPR000845">
    <property type="entry name" value="Nucleoside_phosphorylase_d"/>
</dbReference>
<evidence type="ECO:0000256" key="4">
    <source>
        <dbReference type="HAMAP-Rule" id="MF_01627"/>
    </source>
</evidence>
<feature type="binding site" description="in other chain" evidence="4">
    <location>
        <position position="23"/>
    </location>
    <ligand>
        <name>phosphate</name>
        <dbReference type="ChEBI" id="CHEBI:43474"/>
        <note>ligand shared between dimeric partners</note>
    </ligand>
</feature>
<dbReference type="InterPro" id="IPR004402">
    <property type="entry name" value="DeoD-type"/>
</dbReference>
<dbReference type="NCBIfam" id="TIGR00107">
    <property type="entry name" value="deoD"/>
    <property type="match status" value="1"/>
</dbReference>
<evidence type="ECO:0000256" key="1">
    <source>
        <dbReference type="ARBA" id="ARBA00022676"/>
    </source>
</evidence>
<feature type="active site" description="Proton donor" evidence="4">
    <location>
        <position position="208"/>
    </location>
</feature>
<evidence type="ECO:0000313" key="6">
    <source>
        <dbReference type="EMBL" id="EHR34136.1"/>
    </source>
</evidence>
<dbReference type="GeneID" id="96999063"/>
<organism evidence="6 7">
    <name type="scientific">Helcococcus kunzii ATCC 51366</name>
    <dbReference type="NCBI Taxonomy" id="883114"/>
    <lineage>
        <taxon>Bacteria</taxon>
        <taxon>Bacillati</taxon>
        <taxon>Bacillota</taxon>
        <taxon>Tissierellia</taxon>
        <taxon>Tissierellales</taxon>
        <taxon>Peptoniphilaceae</taxon>
        <taxon>Helcococcus</taxon>
    </lineage>
</organism>
<keyword evidence="2 4" id="KW-0808">Transferase</keyword>
<comment type="catalytic activity">
    <reaction evidence="4">
        <text>a purine 2'-deoxy-D-ribonucleoside + phosphate = a purine nucleobase + 2-deoxy-alpha-D-ribose 1-phosphate</text>
        <dbReference type="Rhea" id="RHEA:36431"/>
        <dbReference type="ChEBI" id="CHEBI:26386"/>
        <dbReference type="ChEBI" id="CHEBI:43474"/>
        <dbReference type="ChEBI" id="CHEBI:57259"/>
        <dbReference type="ChEBI" id="CHEBI:142361"/>
        <dbReference type="EC" id="2.4.2.1"/>
    </reaction>
</comment>
<sequence length="236" mass="25900">MIPTPHIGATSKDQIANTVLMPGDPKRAKFIADNFLENVEQFTDVRGMLGFTGTYKGKRVSVMGSGMGIPSAMIYYHELFAFYDVKTIIRVGTAGGLQPHLKVRDVIVATAANTASSVVKGKFGEIQFSPTPTFELLLKTHEKAEELGIKAHFGPVFSSDEFYRKWTNGEIDNLIKYNTLGVEMEAAGLFMSALENGKQALCICTVSDNAEEEESAETREKAYTDMMKLALEVAPK</sequence>
<dbReference type="Gene3D" id="3.40.50.1580">
    <property type="entry name" value="Nucleoside phosphorylase domain"/>
    <property type="match status" value="1"/>
</dbReference>
<dbReference type="PANTHER" id="PTHR43691:SF11">
    <property type="entry name" value="FI09636P-RELATED"/>
    <property type="match status" value="1"/>
</dbReference>
<dbReference type="STRING" id="883114.HMPREF9709_01072"/>
<protein>
    <recommendedName>
        <fullName evidence="4">Purine nucleoside phosphorylase DeoD-type</fullName>
        <shortName evidence="4">PNP</shortName>
        <ecNumber evidence="4">2.4.2.1</ecNumber>
    </recommendedName>
</protein>
<dbReference type="InterPro" id="IPR035994">
    <property type="entry name" value="Nucleoside_phosphorylase_sf"/>
</dbReference>
<dbReference type="CDD" id="cd09006">
    <property type="entry name" value="PNP_EcPNPI-like"/>
    <property type="match status" value="1"/>
</dbReference>
<dbReference type="GO" id="GO:0042278">
    <property type="term" value="P:purine nucleoside metabolic process"/>
    <property type="evidence" value="ECO:0007669"/>
    <property type="project" value="UniProtKB-UniRule"/>
</dbReference>
<comment type="caution">
    <text evidence="6">The sequence shown here is derived from an EMBL/GenBank/DDBJ whole genome shotgun (WGS) entry which is preliminary data.</text>
</comment>
<reference evidence="6 7" key="1">
    <citation type="submission" date="2012-01" db="EMBL/GenBank/DDBJ databases">
        <title>The Genome Sequence of Helcococcus kunzii ATCC 51366.</title>
        <authorList>
            <consortium name="The Broad Institute Genome Sequencing Platform"/>
            <person name="Earl A."/>
            <person name="Ward D."/>
            <person name="Feldgarden M."/>
            <person name="Gevers D."/>
            <person name="Huys G."/>
            <person name="Young S.K."/>
            <person name="Zeng Q."/>
            <person name="Gargeya S."/>
            <person name="Fitzgerald M."/>
            <person name="Haas B."/>
            <person name="Abouelleil A."/>
            <person name="Alvarado L."/>
            <person name="Arachchi H.M."/>
            <person name="Berlin A."/>
            <person name="Chapman S.B."/>
            <person name="Gearin G."/>
            <person name="Goldberg J."/>
            <person name="Griggs A."/>
            <person name="Gujja S."/>
            <person name="Hansen M."/>
            <person name="Heiman D."/>
            <person name="Howarth C."/>
            <person name="Larimer J."/>
            <person name="Lui A."/>
            <person name="MacDonald P.J.P."/>
            <person name="McCowen C."/>
            <person name="Montmayeur A."/>
            <person name="Murphy C."/>
            <person name="Neiman D."/>
            <person name="Pearson M."/>
            <person name="Priest M."/>
            <person name="Roberts A."/>
            <person name="Saif S."/>
            <person name="Shea T."/>
            <person name="Sisk P."/>
            <person name="Stolte C."/>
            <person name="Sykes S."/>
            <person name="Wortman J."/>
            <person name="Nusbaum C."/>
            <person name="Birren B."/>
        </authorList>
    </citation>
    <scope>NUCLEOTIDE SEQUENCE [LARGE SCALE GENOMIC DNA]</scope>
    <source>
        <strain evidence="6 7">ATCC 51366</strain>
    </source>
</reference>
<dbReference type="AlphaFoldDB" id="H3NP11"/>
<dbReference type="GO" id="GO:0004731">
    <property type="term" value="F:purine-nucleoside phosphorylase activity"/>
    <property type="evidence" value="ECO:0007669"/>
    <property type="project" value="UniProtKB-UniRule"/>
</dbReference>
<comment type="catalytic activity">
    <reaction evidence="4">
        <text>a purine D-ribonucleoside + phosphate = a purine nucleobase + alpha-D-ribose 1-phosphate</text>
        <dbReference type="Rhea" id="RHEA:19805"/>
        <dbReference type="ChEBI" id="CHEBI:26386"/>
        <dbReference type="ChEBI" id="CHEBI:43474"/>
        <dbReference type="ChEBI" id="CHEBI:57720"/>
        <dbReference type="ChEBI" id="CHEBI:142355"/>
        <dbReference type="EC" id="2.4.2.1"/>
    </reaction>
</comment>
<feature type="binding site" description="in other chain" evidence="4">
    <location>
        <begin position="90"/>
        <end position="93"/>
    </location>
    <ligand>
        <name>phosphate</name>
        <dbReference type="ChEBI" id="CHEBI:43474"/>
        <note>ligand shared between dimeric partners</note>
    </ligand>
</feature>
<keyword evidence="1 4" id="KW-0328">Glycosyltransferase</keyword>
<gene>
    <name evidence="4" type="primary">deoD</name>
    <name evidence="6" type="ORF">HMPREF9709_01072</name>
</gene>
<feature type="binding site" evidence="4">
    <location>
        <position position="46"/>
    </location>
    <ligand>
        <name>phosphate</name>
        <dbReference type="ChEBI" id="CHEBI:43474"/>
        <note>ligand shared between dimeric partners</note>
    </ligand>
</feature>
<evidence type="ECO:0000313" key="7">
    <source>
        <dbReference type="Proteomes" id="UP000004191"/>
    </source>
</evidence>
<name>H3NP11_9FIRM</name>
<keyword evidence="7" id="KW-1185">Reference proteome</keyword>
<comment type="catalytic activity">
    <reaction evidence="3">
        <text>uridine + phosphate = alpha-D-ribose 1-phosphate + uracil</text>
        <dbReference type="Rhea" id="RHEA:24388"/>
        <dbReference type="ChEBI" id="CHEBI:16704"/>
        <dbReference type="ChEBI" id="CHEBI:17568"/>
        <dbReference type="ChEBI" id="CHEBI:43474"/>
        <dbReference type="ChEBI" id="CHEBI:57720"/>
        <dbReference type="EC" id="2.4.2.3"/>
    </reaction>
</comment>
<dbReference type="EC" id="2.4.2.1" evidence="4"/>
<dbReference type="Pfam" id="PF01048">
    <property type="entry name" value="PNP_UDP_1"/>
    <property type="match status" value="1"/>
</dbReference>
<dbReference type="RefSeq" id="WP_005398574.1">
    <property type="nucleotide sequence ID" value="NZ_JH601088.1"/>
</dbReference>
<dbReference type="SUPFAM" id="SSF53167">
    <property type="entry name" value="Purine and uridine phosphorylases"/>
    <property type="match status" value="1"/>
</dbReference>
<evidence type="ECO:0000256" key="3">
    <source>
        <dbReference type="ARBA" id="ARBA00048447"/>
    </source>
</evidence>
<feature type="site" description="Important for catalytic activity" evidence="4">
    <location>
        <position position="219"/>
    </location>
</feature>
<dbReference type="HAMAP" id="MF_01627">
    <property type="entry name" value="Pur_nucleosid_phosp"/>
    <property type="match status" value="1"/>
</dbReference>
<dbReference type="PANTHER" id="PTHR43691">
    <property type="entry name" value="URIDINE PHOSPHORYLASE"/>
    <property type="match status" value="1"/>
</dbReference>
<evidence type="ECO:0000256" key="2">
    <source>
        <dbReference type="ARBA" id="ARBA00022679"/>
    </source>
</evidence>
<accession>H3NP11</accession>
<proteinExistence type="inferred from homology"/>
<dbReference type="HOGENOM" id="CLU_068457_2_0_9"/>
<comment type="subunit">
    <text evidence="4">Homohexamer; trimer of homodimers.</text>
</comment>
<dbReference type="eggNOG" id="COG0813">
    <property type="taxonomic scope" value="Bacteria"/>
</dbReference>